<dbReference type="PROSITE" id="PS50050">
    <property type="entry name" value="TNFR_NGFR_2"/>
    <property type="match status" value="1"/>
</dbReference>
<feature type="chain" id="PRO_5035475925" evidence="11">
    <location>
        <begin position="30"/>
        <end position="487"/>
    </location>
</feature>
<evidence type="ECO:0000256" key="6">
    <source>
        <dbReference type="ARBA" id="ARBA00023157"/>
    </source>
</evidence>
<proteinExistence type="predicted"/>
<accession>A0A8J9ZNX6</accession>
<evidence type="ECO:0000259" key="12">
    <source>
        <dbReference type="PROSITE" id="PS50017"/>
    </source>
</evidence>
<evidence type="ECO:0000313" key="14">
    <source>
        <dbReference type="EMBL" id="CAH1259000.1"/>
    </source>
</evidence>
<feature type="region of interest" description="Disordered" evidence="9">
    <location>
        <begin position="267"/>
        <end position="361"/>
    </location>
</feature>
<evidence type="ECO:0000256" key="2">
    <source>
        <dbReference type="ARBA" id="ARBA00022525"/>
    </source>
</evidence>
<dbReference type="OrthoDB" id="9932129at2759"/>
<gene>
    <name evidence="14" type="primary">CD40</name>
    <name evidence="14" type="ORF">BLAG_LOCUS16397</name>
</gene>
<evidence type="ECO:0000256" key="4">
    <source>
        <dbReference type="ARBA" id="ARBA00022729"/>
    </source>
</evidence>
<dbReference type="Gene3D" id="1.10.533.10">
    <property type="entry name" value="Death Domain, Fas"/>
    <property type="match status" value="1"/>
</dbReference>
<keyword evidence="10" id="KW-0472">Membrane</keyword>
<dbReference type="PANTHER" id="PTHR23097:SF181">
    <property type="entry name" value="CASPASE-8-LIKE"/>
    <property type="match status" value="1"/>
</dbReference>
<keyword evidence="10" id="KW-1133">Transmembrane helix</keyword>
<dbReference type="PANTHER" id="PTHR23097">
    <property type="entry name" value="TUMOR NECROSIS FACTOR RECEPTOR SUPERFAMILY MEMBER"/>
    <property type="match status" value="1"/>
</dbReference>
<dbReference type="Gene3D" id="2.10.50.10">
    <property type="entry name" value="Tumor Necrosis Factor Receptor, subunit A, domain 2"/>
    <property type="match status" value="2"/>
</dbReference>
<evidence type="ECO:0000256" key="9">
    <source>
        <dbReference type="SAM" id="MobiDB-lite"/>
    </source>
</evidence>
<keyword evidence="15" id="KW-1185">Reference proteome</keyword>
<keyword evidence="6" id="KW-1015">Disulfide bond</keyword>
<dbReference type="Proteomes" id="UP000838412">
    <property type="component" value="Chromosome 3"/>
</dbReference>
<name>A0A8J9ZNX6_BRALA</name>
<feature type="signal peptide" evidence="11">
    <location>
        <begin position="1"/>
        <end position="29"/>
    </location>
</feature>
<evidence type="ECO:0000256" key="7">
    <source>
        <dbReference type="ARBA" id="ARBA00023180"/>
    </source>
</evidence>
<evidence type="ECO:0000259" key="13">
    <source>
        <dbReference type="PROSITE" id="PS50050"/>
    </source>
</evidence>
<reference evidence="14" key="1">
    <citation type="submission" date="2022-01" db="EMBL/GenBank/DDBJ databases">
        <authorList>
            <person name="Braso-Vives M."/>
        </authorList>
    </citation>
    <scope>NUCLEOTIDE SEQUENCE</scope>
</reference>
<comment type="caution">
    <text evidence="8">Lacks conserved residue(s) required for the propagation of feature annotation.</text>
</comment>
<evidence type="ECO:0000256" key="1">
    <source>
        <dbReference type="ARBA" id="ARBA00004613"/>
    </source>
</evidence>
<dbReference type="CDD" id="cd01670">
    <property type="entry name" value="Death"/>
    <property type="match status" value="1"/>
</dbReference>
<dbReference type="GO" id="GO:0007165">
    <property type="term" value="P:signal transduction"/>
    <property type="evidence" value="ECO:0007669"/>
    <property type="project" value="InterPro"/>
</dbReference>
<evidence type="ECO:0000313" key="15">
    <source>
        <dbReference type="Proteomes" id="UP000838412"/>
    </source>
</evidence>
<feature type="compositionally biased region" description="Polar residues" evidence="9">
    <location>
        <begin position="334"/>
        <end position="344"/>
    </location>
</feature>
<dbReference type="PROSITE" id="PS00652">
    <property type="entry name" value="TNFR_NGFR_1"/>
    <property type="match status" value="1"/>
</dbReference>
<organism evidence="14 15">
    <name type="scientific">Branchiostoma lanceolatum</name>
    <name type="common">Common lancelet</name>
    <name type="synonym">Amphioxus lanceolatum</name>
    <dbReference type="NCBI Taxonomy" id="7740"/>
    <lineage>
        <taxon>Eukaryota</taxon>
        <taxon>Metazoa</taxon>
        <taxon>Chordata</taxon>
        <taxon>Cephalochordata</taxon>
        <taxon>Leptocardii</taxon>
        <taxon>Amphioxiformes</taxon>
        <taxon>Branchiostomatidae</taxon>
        <taxon>Branchiostoma</taxon>
    </lineage>
</organism>
<evidence type="ECO:0000256" key="11">
    <source>
        <dbReference type="SAM" id="SignalP"/>
    </source>
</evidence>
<keyword evidence="7" id="KW-0325">Glycoprotein</keyword>
<feature type="repeat" description="TNFR-Cys" evidence="8">
    <location>
        <begin position="34"/>
        <end position="73"/>
    </location>
</feature>
<keyword evidence="10" id="KW-0812">Transmembrane</keyword>
<dbReference type="EMBL" id="OV696688">
    <property type="protein sequence ID" value="CAH1259000.1"/>
    <property type="molecule type" value="Genomic_DNA"/>
</dbReference>
<keyword evidence="2" id="KW-0964">Secreted</keyword>
<feature type="transmembrane region" description="Helical" evidence="10">
    <location>
        <begin position="234"/>
        <end position="259"/>
    </location>
</feature>
<dbReference type="SMART" id="SM00208">
    <property type="entry name" value="TNFR"/>
    <property type="match status" value="3"/>
</dbReference>
<dbReference type="InterPro" id="IPR001368">
    <property type="entry name" value="TNFR/NGFR_Cys_rich_reg"/>
</dbReference>
<dbReference type="GO" id="GO:0006915">
    <property type="term" value="P:apoptotic process"/>
    <property type="evidence" value="ECO:0007669"/>
    <property type="project" value="UniProtKB-KW"/>
</dbReference>
<evidence type="ECO:0000256" key="3">
    <source>
        <dbReference type="ARBA" id="ARBA00022703"/>
    </source>
</evidence>
<dbReference type="PROSITE" id="PS50017">
    <property type="entry name" value="DEATH_DOMAIN"/>
    <property type="match status" value="1"/>
</dbReference>
<evidence type="ECO:0000256" key="10">
    <source>
        <dbReference type="SAM" id="Phobius"/>
    </source>
</evidence>
<keyword evidence="3" id="KW-0053">Apoptosis</keyword>
<keyword evidence="4 11" id="KW-0732">Signal</keyword>
<protein>
    <submittedName>
        <fullName evidence="14">CD40 protein</fullName>
    </submittedName>
</protein>
<keyword evidence="5" id="KW-0677">Repeat</keyword>
<sequence>MHTPVATMGRIPTMAVWTLVLALWLGTFAQAIVACPQGMYSAWGENWCCTSKCGPGTSIVRSCSHDNPENTLCEDCGPDYYNPYPDQFHCRQKDPCNKPNEEVKVHGNLTANNECQCQVGFHNVRVAELCLIGPVCSPGSGATRTGTCETCPHGTFSNLTSRIQPCLEWQSCGMLGFLQHRPGTNTSDAVCISHPIDVLLPTERPEIIIITYKGDANNTDSMIGGRQPAYNPTIIGISVGVPVTVIVLVVILVLVLCFCRDTNHDIDLEEGQQPDSETPLGQPEKDEKTNDMHDVVDMELEPLNGDYRRPTEEEEKQAACPPVPDDGIEIGDDTSMSDTLSNLSREGGAEPSSDVEETDPKQGMNTMQYSHLIAVDVATTEYIVDRLGDKFLDLATSLPLRKGCSFLKTDLDSLKYTCTFFGLREAIRETVNKWRSMQGDEASLEGLLVGLTACGEHDIVKGLCRMNNARRPNKGMTHVTTATSVSS</sequence>
<dbReference type="GO" id="GO:0005576">
    <property type="term" value="C:extracellular region"/>
    <property type="evidence" value="ECO:0007669"/>
    <property type="project" value="UniProtKB-SubCell"/>
</dbReference>
<evidence type="ECO:0000256" key="8">
    <source>
        <dbReference type="PROSITE-ProRule" id="PRU00206"/>
    </source>
</evidence>
<dbReference type="InterPro" id="IPR011029">
    <property type="entry name" value="DEATH-like_dom_sf"/>
</dbReference>
<evidence type="ECO:0000256" key="5">
    <source>
        <dbReference type="ARBA" id="ARBA00022737"/>
    </source>
</evidence>
<feature type="compositionally biased region" description="Basic and acidic residues" evidence="9">
    <location>
        <begin position="283"/>
        <end position="296"/>
    </location>
</feature>
<comment type="subcellular location">
    <subcellularLocation>
        <location evidence="1">Secreted</location>
    </subcellularLocation>
</comment>
<feature type="domain" description="Death" evidence="12">
    <location>
        <begin position="410"/>
        <end position="467"/>
    </location>
</feature>
<dbReference type="AlphaFoldDB" id="A0A8J9ZNX6"/>
<dbReference type="InterPro" id="IPR052459">
    <property type="entry name" value="TNFRSF_decoy_receptor"/>
</dbReference>
<feature type="domain" description="TNFR-Cys" evidence="13">
    <location>
        <begin position="34"/>
        <end position="73"/>
    </location>
</feature>
<dbReference type="InterPro" id="IPR000488">
    <property type="entry name" value="Death_dom"/>
</dbReference>